<dbReference type="Pfam" id="PF03372">
    <property type="entry name" value="Exo_endo_phos"/>
    <property type="match status" value="1"/>
</dbReference>
<keyword evidence="2" id="KW-0255">Endonuclease</keyword>
<gene>
    <name evidence="2" type="ORF">JIN87_06985</name>
</gene>
<dbReference type="Proteomes" id="UP000617628">
    <property type="component" value="Unassembled WGS sequence"/>
</dbReference>
<dbReference type="GO" id="GO:0006506">
    <property type="term" value="P:GPI anchor biosynthetic process"/>
    <property type="evidence" value="ECO:0007669"/>
    <property type="project" value="TreeGrafter"/>
</dbReference>
<dbReference type="AlphaFoldDB" id="A0A934VKF1"/>
<protein>
    <submittedName>
        <fullName evidence="2">Endonuclease/exonuclease/phosphatase family protein</fullName>
    </submittedName>
</protein>
<name>A0A934VKF1_9BACT</name>
<dbReference type="Gene3D" id="3.60.10.10">
    <property type="entry name" value="Endonuclease/exonuclease/phosphatase"/>
    <property type="match status" value="1"/>
</dbReference>
<comment type="caution">
    <text evidence="2">The sequence shown here is derived from an EMBL/GenBank/DDBJ whole genome shotgun (WGS) entry which is preliminary data.</text>
</comment>
<dbReference type="EMBL" id="JAENIL010000010">
    <property type="protein sequence ID" value="MBK1876606.1"/>
    <property type="molecule type" value="Genomic_DNA"/>
</dbReference>
<keyword evidence="2" id="KW-0540">Nuclease</keyword>
<dbReference type="InterPro" id="IPR005135">
    <property type="entry name" value="Endo/exonuclease/phosphatase"/>
</dbReference>
<dbReference type="RefSeq" id="WP_200354822.1">
    <property type="nucleotide sequence ID" value="NZ_JAENIL010000010.1"/>
</dbReference>
<accession>A0A934VKF1</accession>
<dbReference type="InterPro" id="IPR051916">
    <property type="entry name" value="GPI-anchor_lipid_remodeler"/>
</dbReference>
<dbReference type="GO" id="GO:0004519">
    <property type="term" value="F:endonuclease activity"/>
    <property type="evidence" value="ECO:0007669"/>
    <property type="project" value="UniProtKB-KW"/>
</dbReference>
<dbReference type="PANTHER" id="PTHR14859">
    <property type="entry name" value="CALCOFLUOR WHITE HYPERSENSITIVE PROTEIN PRECURSOR"/>
    <property type="match status" value="1"/>
</dbReference>
<dbReference type="GO" id="GO:0016020">
    <property type="term" value="C:membrane"/>
    <property type="evidence" value="ECO:0007669"/>
    <property type="project" value="GOC"/>
</dbReference>
<evidence type="ECO:0000313" key="3">
    <source>
        <dbReference type="Proteomes" id="UP000617628"/>
    </source>
</evidence>
<proteinExistence type="predicted"/>
<sequence length="278" mass="31688">MQSQTREIKLMTFNIAHGRGLSLYQGFSSARSIFKNLDRIAHIIREHQPDIVALQEIDASSHWNGHINLLDYLQSATEYPVSLHGIHNRRDGRKPLAYGNAFLSKHECKDWKVVTFGSKKLGEKGFLEACFLVDGREIDVINLHLDFRSRRTRLQQVDKLLASIHQRSLADPYHLPPIICGDFNTSSRSSRDALHQLIERSAHKEDYNYYPKRERTFPSHFPSRGLDFILLASPFEAKTTEVIRCLASDHLPVLTTLSAPLHWPTQTPSPSPQEATAT</sequence>
<dbReference type="SUPFAM" id="SSF56219">
    <property type="entry name" value="DNase I-like"/>
    <property type="match status" value="1"/>
</dbReference>
<evidence type="ECO:0000259" key="1">
    <source>
        <dbReference type="Pfam" id="PF03372"/>
    </source>
</evidence>
<organism evidence="2 3">
    <name type="scientific">Pelagicoccus mobilis</name>
    <dbReference type="NCBI Taxonomy" id="415221"/>
    <lineage>
        <taxon>Bacteria</taxon>
        <taxon>Pseudomonadati</taxon>
        <taxon>Verrucomicrobiota</taxon>
        <taxon>Opitutia</taxon>
        <taxon>Puniceicoccales</taxon>
        <taxon>Pelagicoccaceae</taxon>
        <taxon>Pelagicoccus</taxon>
    </lineage>
</organism>
<keyword evidence="3" id="KW-1185">Reference proteome</keyword>
<dbReference type="InterPro" id="IPR036691">
    <property type="entry name" value="Endo/exonu/phosph_ase_sf"/>
</dbReference>
<evidence type="ECO:0000313" key="2">
    <source>
        <dbReference type="EMBL" id="MBK1876606.1"/>
    </source>
</evidence>
<feature type="domain" description="Endonuclease/exonuclease/phosphatase" evidence="1">
    <location>
        <begin position="11"/>
        <end position="250"/>
    </location>
</feature>
<dbReference type="PANTHER" id="PTHR14859:SF15">
    <property type="entry name" value="ENDONUCLEASE_EXONUCLEASE_PHOSPHATASE DOMAIN-CONTAINING PROTEIN"/>
    <property type="match status" value="1"/>
</dbReference>
<keyword evidence="2" id="KW-0378">Hydrolase</keyword>
<reference evidence="2" key="1">
    <citation type="submission" date="2021-01" db="EMBL/GenBank/DDBJ databases">
        <title>Modified the classification status of verrucomicrobia.</title>
        <authorList>
            <person name="Feng X."/>
        </authorList>
    </citation>
    <scope>NUCLEOTIDE SEQUENCE</scope>
    <source>
        <strain evidence="2">KCTC 13126</strain>
    </source>
</reference>